<accession>A0ABU4H2F8</accession>
<organism evidence="1 2">
    <name type="scientific">Microbacterium arthrosphaerae</name>
    <dbReference type="NCBI Taxonomy" id="792652"/>
    <lineage>
        <taxon>Bacteria</taxon>
        <taxon>Bacillati</taxon>
        <taxon>Actinomycetota</taxon>
        <taxon>Actinomycetes</taxon>
        <taxon>Micrococcales</taxon>
        <taxon>Microbacteriaceae</taxon>
        <taxon>Microbacterium</taxon>
    </lineage>
</organism>
<protein>
    <submittedName>
        <fullName evidence="1">DUF6177 family protein</fullName>
    </submittedName>
</protein>
<evidence type="ECO:0000313" key="1">
    <source>
        <dbReference type="EMBL" id="MDW4573518.1"/>
    </source>
</evidence>
<dbReference type="Pfam" id="PF19674">
    <property type="entry name" value="DUF6177"/>
    <property type="match status" value="1"/>
</dbReference>
<name>A0ABU4H2F8_9MICO</name>
<keyword evidence="2" id="KW-1185">Reference proteome</keyword>
<reference evidence="1 2" key="1">
    <citation type="submission" date="2023-11" db="EMBL/GenBank/DDBJ databases">
        <title>Draft genome sequence of Microbacterium arthrosphaerae JCM 30492.</title>
        <authorList>
            <person name="Zhang G."/>
            <person name="Ding Y."/>
        </authorList>
    </citation>
    <scope>NUCLEOTIDE SEQUENCE [LARGE SCALE GENOMIC DNA]</scope>
    <source>
        <strain evidence="1 2">JCM 30492</strain>
    </source>
</reference>
<comment type="caution">
    <text evidence="1">The sequence shown here is derived from an EMBL/GenBank/DDBJ whole genome shotgun (WGS) entry which is preliminary data.</text>
</comment>
<dbReference type="InterPro" id="IPR046175">
    <property type="entry name" value="DUF6177"/>
</dbReference>
<gene>
    <name evidence="1" type="ORF">R8Z58_12110</name>
</gene>
<sequence length="366" mass="38975">MKKTEITRDNDLMTTSPPDSLHPFLDEVGALYGAIAPQASLIAATEWLQGAMRDVAATGRRPVLLTPDTARLTFAARRTLDVLGGVWVVHSPAGLLRDGVTGRRYVELADAFAPVAPGEVADPSHLREDAGARHPRLVIELSTAHRARAETVLGRSAELLTDALVGTDVLGWGTAEPAALHWNRENLTAYVRSRMPEPTRLVYSAHPAAHTSGTLVVTRTSSGVTENFTQVVGLPGGREAFADAVERAVDGFTRVAEEQQPLVGVVSGTWGRLDGSTPALLQPPTAPLVLLIGPRAVRDLRIDIRAVTERFGARSVGRPRIPALVVPLAADGRSGWDAFLELGSTLRAEDLERAFGVAGTEAARAS</sequence>
<dbReference type="RefSeq" id="WP_318354018.1">
    <property type="nucleotide sequence ID" value="NZ_JAWQEV010000003.1"/>
</dbReference>
<dbReference type="Proteomes" id="UP001283109">
    <property type="component" value="Unassembled WGS sequence"/>
</dbReference>
<evidence type="ECO:0000313" key="2">
    <source>
        <dbReference type="Proteomes" id="UP001283109"/>
    </source>
</evidence>
<dbReference type="EMBL" id="JAWQEV010000003">
    <property type="protein sequence ID" value="MDW4573518.1"/>
    <property type="molecule type" value="Genomic_DNA"/>
</dbReference>
<proteinExistence type="predicted"/>